<dbReference type="KEGG" id="bmei:Spa11_17500"/>
<name>A0A518K6X2_9BACT</name>
<feature type="region of interest" description="Disordered" evidence="1">
    <location>
        <begin position="813"/>
        <end position="833"/>
    </location>
</feature>
<accession>A0A518K6X2</accession>
<reference evidence="2 3" key="1">
    <citation type="submission" date="2019-02" db="EMBL/GenBank/DDBJ databases">
        <title>Deep-cultivation of Planctomycetes and their phenomic and genomic characterization uncovers novel biology.</title>
        <authorList>
            <person name="Wiegand S."/>
            <person name="Jogler M."/>
            <person name="Boedeker C."/>
            <person name="Pinto D."/>
            <person name="Vollmers J."/>
            <person name="Rivas-Marin E."/>
            <person name="Kohn T."/>
            <person name="Peeters S.H."/>
            <person name="Heuer A."/>
            <person name="Rast P."/>
            <person name="Oberbeckmann S."/>
            <person name="Bunk B."/>
            <person name="Jeske O."/>
            <person name="Meyerdierks A."/>
            <person name="Storesund J.E."/>
            <person name="Kallscheuer N."/>
            <person name="Luecker S."/>
            <person name="Lage O.M."/>
            <person name="Pohl T."/>
            <person name="Merkel B.J."/>
            <person name="Hornburger P."/>
            <person name="Mueller R.-W."/>
            <person name="Bruemmer F."/>
            <person name="Labrenz M."/>
            <person name="Spormann A.M."/>
            <person name="Op den Camp H."/>
            <person name="Overmann J."/>
            <person name="Amann R."/>
            <person name="Jetten M.S.M."/>
            <person name="Mascher T."/>
            <person name="Medema M.H."/>
            <person name="Devos D.P."/>
            <person name="Kaster A.-K."/>
            <person name="Ovreas L."/>
            <person name="Rohde M."/>
            <person name="Galperin M.Y."/>
            <person name="Jogler C."/>
        </authorList>
    </citation>
    <scope>NUCLEOTIDE SEQUENCE [LARGE SCALE GENOMIC DNA]</scope>
    <source>
        <strain evidence="2 3">Spa11</strain>
    </source>
</reference>
<protein>
    <submittedName>
        <fullName evidence="2">Beta propeller domain protein</fullName>
    </submittedName>
</protein>
<gene>
    <name evidence="2" type="ORF">Spa11_17500</name>
</gene>
<evidence type="ECO:0000256" key="1">
    <source>
        <dbReference type="SAM" id="MobiDB-lite"/>
    </source>
</evidence>
<evidence type="ECO:0000313" key="3">
    <source>
        <dbReference type="Proteomes" id="UP000316426"/>
    </source>
</evidence>
<dbReference type="InterPro" id="IPR019198">
    <property type="entry name" value="Beta_propeller_containing"/>
</dbReference>
<keyword evidence="3" id="KW-1185">Reference proteome</keyword>
<dbReference type="EMBL" id="CP036349">
    <property type="protein sequence ID" value="QDV73552.1"/>
    <property type="molecule type" value="Genomic_DNA"/>
</dbReference>
<evidence type="ECO:0000313" key="2">
    <source>
        <dbReference type="EMBL" id="QDV73552.1"/>
    </source>
</evidence>
<dbReference type="AlphaFoldDB" id="A0A518K6X2"/>
<proteinExistence type="predicted"/>
<organism evidence="2 3">
    <name type="scientific">Botrimarina mediterranea</name>
    <dbReference type="NCBI Taxonomy" id="2528022"/>
    <lineage>
        <taxon>Bacteria</taxon>
        <taxon>Pseudomonadati</taxon>
        <taxon>Planctomycetota</taxon>
        <taxon>Planctomycetia</taxon>
        <taxon>Pirellulales</taxon>
        <taxon>Lacipirellulaceae</taxon>
        <taxon>Botrimarina</taxon>
    </lineage>
</organism>
<feature type="region of interest" description="Disordered" evidence="1">
    <location>
        <begin position="736"/>
        <end position="765"/>
    </location>
</feature>
<sequence>MSADGLGATPVADELVQTPAPAAATFASLDDLRQWITEQATAQYGELFGSTLERPPYYFNDNDGGFVNFDGITIEATVLRDAMTLMAVADQTNVQVEGVDEADLVETDGEFLYMVAGSELVIIDIRDPENLSVASRVQLGETPAGIYLTGDRLTLVSTGASGSPGLSSLRWSTHSYGYNTGKPTVTVTVLDVSDREAPTQVEQTEIDGSLVSSRMVDGELRLVTQQSGGGYLPPPRYSAPAIQLVTAIDVIGVDFATELEPATVAIQPMRVIDGLFVIDDWRPQAMTYQYESLEEYVDRVLAEWTPTYRTLSVDGEVISEGLLVDPMDIEIPADPFKLNGTSRWRVRTTISTFDVLDDAEGPSDTETIRTSGATTVYADGDNLYVFEKMPTHNSNGIWATGAYFPPATQVTKFSFGDDGAIHEDATGTFSGTLLNQFAVDEYDGYLRVVTTSNGSEGQALLILQQQGDELVVVGSVSGLAPGEELHSVRFVGETAYVVTFRVVDPLFTIDLSDPTAPVVEGELKIPGYSDYLHPIGEGYLLGIGRGADIHSGYYEEMQVSIFDVTDLTDPTLLHRYSIDGGRNTTSTVTGHQGIEGDGDHHATAYYADAGVLTLPIEGQYSWGGTEALYEPGEGGLLVLSVDVADGIEKLALIEHESPILRSVRVGDTLIAISATQVSSHQLTSPADSIDTIDLPTGEAGLAVLTEFLAEQEAANSMREMPQRVARERYVPAMRGAVSPSQDVAATPRPGGREIYAPAMRPPEPSIRTEIQRDPLRLSPAASDEALLLLASGVVSDADETPFNPAVCFEAGVEETSQTTESGVRHSWRPSVRS</sequence>
<dbReference type="Pfam" id="PF09826">
    <property type="entry name" value="Beta_propel"/>
    <property type="match status" value="1"/>
</dbReference>
<dbReference type="Proteomes" id="UP000316426">
    <property type="component" value="Chromosome"/>
</dbReference>